<dbReference type="EMBL" id="WOFV02000027">
    <property type="protein sequence ID" value="NAS18201.1"/>
    <property type="molecule type" value="Genomic_DNA"/>
</dbReference>
<evidence type="ECO:0000313" key="3">
    <source>
        <dbReference type="EMBL" id="NAS18201.1"/>
    </source>
</evidence>
<dbReference type="AlphaFoldDB" id="A0A6L9EPD4"/>
<evidence type="ECO:0000259" key="2">
    <source>
        <dbReference type="Pfam" id="PF13439"/>
    </source>
</evidence>
<dbReference type="Pfam" id="PF13439">
    <property type="entry name" value="Glyco_transf_4"/>
    <property type="match status" value="1"/>
</dbReference>
<dbReference type="RefSeq" id="WP_156212117.1">
    <property type="nucleotide sequence ID" value="NZ_JBAMGF010000053.1"/>
</dbReference>
<dbReference type="Pfam" id="PF13692">
    <property type="entry name" value="Glyco_trans_1_4"/>
    <property type="match status" value="1"/>
</dbReference>
<reference evidence="3 4" key="1">
    <citation type="submission" date="2020-01" db="EMBL/GenBank/DDBJ databases">
        <title>Genome sequence of a 1,3-propanediol producer, Clostridium butyricum S3.</title>
        <authorList>
            <person name="Zhou J."/>
        </authorList>
    </citation>
    <scope>NUCLEOTIDE SEQUENCE [LARGE SCALE GENOMIC DNA]</scope>
    <source>
        <strain evidence="3 4">S3</strain>
    </source>
</reference>
<feature type="domain" description="Glycosyltransferase subfamily 4-like N-terminal" evidence="2">
    <location>
        <begin position="21"/>
        <end position="176"/>
    </location>
</feature>
<dbReference type="InterPro" id="IPR028098">
    <property type="entry name" value="Glyco_trans_4-like_N"/>
</dbReference>
<protein>
    <submittedName>
        <fullName evidence="3">Glycosyltransferase</fullName>
    </submittedName>
</protein>
<dbReference type="Proteomes" id="UP000474042">
    <property type="component" value="Unassembled WGS sequence"/>
</dbReference>
<keyword evidence="1 3" id="KW-0808">Transferase</keyword>
<name>A0A6L9EPD4_CLOBU</name>
<dbReference type="PANTHER" id="PTHR46401:SF2">
    <property type="entry name" value="GLYCOSYLTRANSFERASE WBBK-RELATED"/>
    <property type="match status" value="1"/>
</dbReference>
<evidence type="ECO:0000256" key="1">
    <source>
        <dbReference type="ARBA" id="ARBA00022679"/>
    </source>
</evidence>
<gene>
    <name evidence="3" type="ORF">GND98_010030</name>
</gene>
<dbReference type="GO" id="GO:0009103">
    <property type="term" value="P:lipopolysaccharide biosynthetic process"/>
    <property type="evidence" value="ECO:0007669"/>
    <property type="project" value="TreeGrafter"/>
</dbReference>
<dbReference type="SUPFAM" id="SSF53756">
    <property type="entry name" value="UDP-Glycosyltransferase/glycogen phosphorylase"/>
    <property type="match status" value="1"/>
</dbReference>
<sequence>MKVLYFSTVNWKWIKQRPHFICEYLSKNNYDVTYFSMTPLFKQKIVNNRVNKYLNINDKYVLPYSSKLKPIRGLNSVYVKKILNKDYDIIILTHPEQYRYLPNRLLKSNVKLIYECMDNIPYFYNKKIQIGIRYDEKNLCEKVDKIIASSYYLKDRIMSEYDISERKISVIKNALDKSILEVRDKKLKLMHPNLMYIGTVDDWFDTEILNKFATKHSQYTIYILGPNNRNIVNKLNSKNIIFLGTIEHELISSYLRNGDIMLIPFKVNELIRGVDPVKIYEYLTFNKPVITSYWKELDTYKENDLVKFYTTYSDFEVSVEEAINKVSLESDFDSEFINLNSWSKRIEKYIQVLKSV</sequence>
<proteinExistence type="predicted"/>
<dbReference type="GO" id="GO:0016757">
    <property type="term" value="F:glycosyltransferase activity"/>
    <property type="evidence" value="ECO:0007669"/>
    <property type="project" value="TreeGrafter"/>
</dbReference>
<accession>A0A6L9EPD4</accession>
<dbReference type="Gene3D" id="3.40.50.2000">
    <property type="entry name" value="Glycogen Phosphorylase B"/>
    <property type="match status" value="1"/>
</dbReference>
<organism evidence="3 4">
    <name type="scientific">Clostridium butyricum</name>
    <dbReference type="NCBI Taxonomy" id="1492"/>
    <lineage>
        <taxon>Bacteria</taxon>
        <taxon>Bacillati</taxon>
        <taxon>Bacillota</taxon>
        <taxon>Clostridia</taxon>
        <taxon>Eubacteriales</taxon>
        <taxon>Clostridiaceae</taxon>
        <taxon>Clostridium</taxon>
    </lineage>
</organism>
<comment type="caution">
    <text evidence="3">The sequence shown here is derived from an EMBL/GenBank/DDBJ whole genome shotgun (WGS) entry which is preliminary data.</text>
</comment>
<dbReference type="PANTHER" id="PTHR46401">
    <property type="entry name" value="GLYCOSYLTRANSFERASE WBBK-RELATED"/>
    <property type="match status" value="1"/>
</dbReference>
<evidence type="ECO:0000313" key="4">
    <source>
        <dbReference type="Proteomes" id="UP000474042"/>
    </source>
</evidence>